<gene>
    <name evidence="1" type="ORF">K488DRAFT_74837</name>
</gene>
<comment type="caution">
    <text evidence="1">The sequence shown here is derived from an EMBL/GenBank/DDBJ whole genome shotgun (WGS) entry which is preliminary data.</text>
</comment>
<keyword evidence="2" id="KW-1185">Reference proteome</keyword>
<sequence>MDIERVQDNMVDYLTSVTTPLGHLISIFWSVCGLIGFRVQIGSRIKKALSLDMYVFGIVEELLGFSDALAVFAVRLDGIGSEWVQRRLFGEGQLVGPVGSMDIHMVMAHVVEYWTLRLIACSNARTRDYGALDNIPSIARSVFDQESTASIKEDTSEDVSGSDLPEDAGDGILFDEWLASNELFQIREKQEELVFGDIQS</sequence>
<reference evidence="1" key="2">
    <citation type="journal article" date="2022" name="New Phytol.">
        <title>Evolutionary transition to the ectomycorrhizal habit in the genomes of a hyperdiverse lineage of mushroom-forming fungi.</title>
        <authorList>
            <person name="Looney B."/>
            <person name="Miyauchi S."/>
            <person name="Morin E."/>
            <person name="Drula E."/>
            <person name="Courty P.E."/>
            <person name="Kohler A."/>
            <person name="Kuo A."/>
            <person name="LaButti K."/>
            <person name="Pangilinan J."/>
            <person name="Lipzen A."/>
            <person name="Riley R."/>
            <person name="Andreopoulos W."/>
            <person name="He G."/>
            <person name="Johnson J."/>
            <person name="Nolan M."/>
            <person name="Tritt A."/>
            <person name="Barry K.W."/>
            <person name="Grigoriev I.V."/>
            <person name="Nagy L.G."/>
            <person name="Hibbett D."/>
            <person name="Henrissat B."/>
            <person name="Matheny P.B."/>
            <person name="Labbe J."/>
            <person name="Martin F.M."/>
        </authorList>
    </citation>
    <scope>NUCLEOTIDE SEQUENCE</scope>
    <source>
        <strain evidence="1">EC-137</strain>
    </source>
</reference>
<accession>A0ACB8Q5L3</accession>
<name>A0ACB8Q5L3_9AGAM</name>
<organism evidence="1 2">
    <name type="scientific">Vararia minispora EC-137</name>
    <dbReference type="NCBI Taxonomy" id="1314806"/>
    <lineage>
        <taxon>Eukaryota</taxon>
        <taxon>Fungi</taxon>
        <taxon>Dikarya</taxon>
        <taxon>Basidiomycota</taxon>
        <taxon>Agaricomycotina</taxon>
        <taxon>Agaricomycetes</taxon>
        <taxon>Russulales</taxon>
        <taxon>Lachnocladiaceae</taxon>
        <taxon>Vararia</taxon>
    </lineage>
</organism>
<evidence type="ECO:0000313" key="2">
    <source>
        <dbReference type="Proteomes" id="UP000814128"/>
    </source>
</evidence>
<dbReference type="Proteomes" id="UP000814128">
    <property type="component" value="Unassembled WGS sequence"/>
</dbReference>
<reference evidence="1" key="1">
    <citation type="submission" date="2021-02" db="EMBL/GenBank/DDBJ databases">
        <authorList>
            <consortium name="DOE Joint Genome Institute"/>
            <person name="Ahrendt S."/>
            <person name="Looney B.P."/>
            <person name="Miyauchi S."/>
            <person name="Morin E."/>
            <person name="Drula E."/>
            <person name="Courty P.E."/>
            <person name="Chicoki N."/>
            <person name="Fauchery L."/>
            <person name="Kohler A."/>
            <person name="Kuo A."/>
            <person name="Labutti K."/>
            <person name="Pangilinan J."/>
            <person name="Lipzen A."/>
            <person name="Riley R."/>
            <person name="Andreopoulos W."/>
            <person name="He G."/>
            <person name="Johnson J."/>
            <person name="Barry K.W."/>
            <person name="Grigoriev I.V."/>
            <person name="Nagy L."/>
            <person name="Hibbett D."/>
            <person name="Henrissat B."/>
            <person name="Matheny P.B."/>
            <person name="Labbe J."/>
            <person name="Martin F."/>
        </authorList>
    </citation>
    <scope>NUCLEOTIDE SEQUENCE</scope>
    <source>
        <strain evidence="1">EC-137</strain>
    </source>
</reference>
<dbReference type="EMBL" id="MU274022">
    <property type="protein sequence ID" value="KAI0027069.1"/>
    <property type="molecule type" value="Genomic_DNA"/>
</dbReference>
<proteinExistence type="predicted"/>
<evidence type="ECO:0000313" key="1">
    <source>
        <dbReference type="EMBL" id="KAI0027069.1"/>
    </source>
</evidence>
<protein>
    <submittedName>
        <fullName evidence="1">Uncharacterized protein</fullName>
    </submittedName>
</protein>